<evidence type="ECO:0000256" key="1">
    <source>
        <dbReference type="SAM" id="MobiDB-lite"/>
    </source>
</evidence>
<feature type="compositionally biased region" description="Low complexity" evidence="1">
    <location>
        <begin position="214"/>
        <end position="231"/>
    </location>
</feature>
<proteinExistence type="predicted"/>
<dbReference type="RefSeq" id="XP_025346814.1">
    <property type="nucleotide sequence ID" value="XM_025492815.1"/>
</dbReference>
<feature type="region of interest" description="Disordered" evidence="1">
    <location>
        <begin position="249"/>
        <end position="292"/>
    </location>
</feature>
<accession>A0A316U4E3</accession>
<dbReference type="GO" id="GO:0005096">
    <property type="term" value="F:GTPase activator activity"/>
    <property type="evidence" value="ECO:0007669"/>
    <property type="project" value="TreeGrafter"/>
</dbReference>
<dbReference type="GeneID" id="37014549"/>
<dbReference type="Proteomes" id="UP000245942">
    <property type="component" value="Unassembled WGS sequence"/>
</dbReference>
<feature type="compositionally biased region" description="Basic and acidic residues" evidence="1">
    <location>
        <begin position="476"/>
        <end position="486"/>
    </location>
</feature>
<dbReference type="SUPFAM" id="SSF47923">
    <property type="entry name" value="Ypt/Rab-GAP domain of gyp1p"/>
    <property type="match status" value="2"/>
</dbReference>
<dbReference type="EMBL" id="KZ819330">
    <property type="protein sequence ID" value="PWN19654.1"/>
    <property type="molecule type" value="Genomic_DNA"/>
</dbReference>
<dbReference type="Gene3D" id="1.10.472.80">
    <property type="entry name" value="Ypt/Rab-GAP domain of gyp1p, domain 3"/>
    <property type="match status" value="1"/>
</dbReference>
<feature type="compositionally biased region" description="Low complexity" evidence="1">
    <location>
        <begin position="369"/>
        <end position="389"/>
    </location>
</feature>
<feature type="compositionally biased region" description="Low complexity" evidence="1">
    <location>
        <begin position="94"/>
        <end position="112"/>
    </location>
</feature>
<feature type="region of interest" description="Disordered" evidence="1">
    <location>
        <begin position="41"/>
        <end position="233"/>
    </location>
</feature>
<dbReference type="InterPro" id="IPR035969">
    <property type="entry name" value="Rab-GAP_TBC_sf"/>
</dbReference>
<evidence type="ECO:0000313" key="3">
    <source>
        <dbReference type="EMBL" id="PWN19654.1"/>
    </source>
</evidence>
<feature type="domain" description="Rab-GAP TBC" evidence="2">
    <location>
        <begin position="527"/>
        <end position="797"/>
    </location>
</feature>
<dbReference type="AlphaFoldDB" id="A0A316U4E3"/>
<protein>
    <submittedName>
        <fullName evidence="3">RabGAP/TBC</fullName>
    </submittedName>
</protein>
<dbReference type="SMART" id="SM00164">
    <property type="entry name" value="TBC"/>
    <property type="match status" value="1"/>
</dbReference>
<dbReference type="Pfam" id="PF00566">
    <property type="entry name" value="RabGAP-TBC"/>
    <property type="match status" value="1"/>
</dbReference>
<reference evidence="3 4" key="1">
    <citation type="journal article" date="2018" name="Mol. Biol. Evol.">
        <title>Broad Genomic Sampling Reveals a Smut Pathogenic Ancestry of the Fungal Clade Ustilaginomycotina.</title>
        <authorList>
            <person name="Kijpornyongpan T."/>
            <person name="Mondo S.J."/>
            <person name="Barry K."/>
            <person name="Sandor L."/>
            <person name="Lee J."/>
            <person name="Lipzen A."/>
            <person name="Pangilinan J."/>
            <person name="LaButti K."/>
            <person name="Hainaut M."/>
            <person name="Henrissat B."/>
            <person name="Grigoriev I.V."/>
            <person name="Spatafora J.W."/>
            <person name="Aime M.C."/>
        </authorList>
    </citation>
    <scope>NUCLEOTIDE SEQUENCE [LARGE SCALE GENOMIC DNA]</scope>
    <source>
        <strain evidence="3 4">MCA 4718</strain>
    </source>
</reference>
<feature type="compositionally biased region" description="Polar residues" evidence="1">
    <location>
        <begin position="267"/>
        <end position="284"/>
    </location>
</feature>
<feature type="compositionally biased region" description="Low complexity" evidence="1">
    <location>
        <begin position="128"/>
        <end position="139"/>
    </location>
</feature>
<dbReference type="PANTHER" id="PTHR22957:SF26">
    <property type="entry name" value="LD44506P"/>
    <property type="match status" value="1"/>
</dbReference>
<evidence type="ECO:0000313" key="4">
    <source>
        <dbReference type="Proteomes" id="UP000245942"/>
    </source>
</evidence>
<dbReference type="Gene3D" id="1.10.10.750">
    <property type="entry name" value="Ypt/Rab-GAP domain of gyp1p, domain 1"/>
    <property type="match status" value="1"/>
</dbReference>
<gene>
    <name evidence="3" type="ORF">BCV69DRAFT_283761</name>
</gene>
<feature type="compositionally biased region" description="Low complexity" evidence="1">
    <location>
        <begin position="1"/>
        <end position="22"/>
    </location>
</feature>
<keyword evidence="4" id="KW-1185">Reference proteome</keyword>
<sequence length="867" mass="93389">MAASSSSSSSATKRSASSSTSSVPTLSRLNIIADAFGQDDEDAWALDSDDEDFAKQRSQQQQQQQQGRSATGSTSSLRSPSLVAYPRGPTVERSFSSGSVTSNSSSSSSTSAARKHAPPARPHPFPLPTSSSSSTSKTTPYRASSLSQSQVPLSDRGRDDLRTDQSSNGRSSSSWTMVSDMSTAAAASTQLYDPSPSATPRNRSRSPTIPKTVSRAAAASGTASLAGSPPAELGSTAAEAVLQACMRDQGGSARGKGTLSPPLASPTYDSTSPTDMARSSSITSVGLEKKRDREAGNFTSSIRDEVMDIVRDPFVALECLTRAAAAASSSDSAFTASPTPTTAIQRQQEHTRNLGMHRGFNDLGGPGTPGSASASSSPQQLPRSASASSTNWKAGSRGRGFAPWSAKRQDSFDPLSIAGEGVTMSGRGWARNSSTTSLDKGKGAAGDTGDKGSGAEGDGETTPGGGQYLPLPSDAEGGHTLRREKSVRTKRRWREFFRCLEGGSSAAVASSASTVDLTKLRELSWNGIPSALRPIVWPLLLGYLPPNSSMRTATLARKRNDYRKAAQLAFGSDCFDEGENSSSSSTNKTGSPIPLAAHRKNTEEEKIWHQISIDVPRTNPSLPLWQRASTQRSLERLLYIWAIRHHATGYVQGMSDLATPFFQVFLSIYLQVSPDDEEEASAIEGETRRIEDVVEEYDPVHLPAEVLVAIEADTYWCLGKLLEGIQENYIFAQPGIVRQVRRMEELVGRIDAPLHAHLKAQGVEYMQFAFRWMNCLLMREVSVQNVTRLWDTYLAEGPDAFSDFHLYVCSVFLCKWSVELRGMDFAGCIMFLQALPTRGWGDKDAELLLSEAFVFKNLFGQTRHLGD</sequence>
<dbReference type="InterPro" id="IPR000195">
    <property type="entry name" value="Rab-GAP-TBC_dom"/>
</dbReference>
<feature type="compositionally biased region" description="Gly residues" evidence="1">
    <location>
        <begin position="443"/>
        <end position="467"/>
    </location>
</feature>
<feature type="region of interest" description="Disordered" evidence="1">
    <location>
        <begin position="328"/>
        <end position="407"/>
    </location>
</feature>
<feature type="compositionally biased region" description="Low complexity" evidence="1">
    <location>
        <begin position="56"/>
        <end position="76"/>
    </location>
</feature>
<feature type="compositionally biased region" description="Low complexity" evidence="1">
    <location>
        <begin position="171"/>
        <end position="183"/>
    </location>
</feature>
<dbReference type="OrthoDB" id="26371at2759"/>
<dbReference type="STRING" id="1684307.A0A316U4E3"/>
<dbReference type="PANTHER" id="PTHR22957">
    <property type="entry name" value="TBC1 DOMAIN FAMILY MEMBER GTPASE-ACTIVATING PROTEIN"/>
    <property type="match status" value="1"/>
</dbReference>
<dbReference type="PROSITE" id="PS50086">
    <property type="entry name" value="TBC_RABGAP"/>
    <property type="match status" value="1"/>
</dbReference>
<feature type="region of interest" description="Disordered" evidence="1">
    <location>
        <begin position="419"/>
        <end position="486"/>
    </location>
</feature>
<name>A0A316U4E3_9BASI</name>
<dbReference type="Gene3D" id="1.10.8.270">
    <property type="entry name" value="putative rabgap domain of human tbc1 domain family member 14 like domains"/>
    <property type="match status" value="1"/>
</dbReference>
<feature type="compositionally biased region" description="Acidic residues" evidence="1">
    <location>
        <begin position="41"/>
        <end position="52"/>
    </location>
</feature>
<organism evidence="3 4">
    <name type="scientific">Pseudomicrostroma glucosiphilum</name>
    <dbReference type="NCBI Taxonomy" id="1684307"/>
    <lineage>
        <taxon>Eukaryota</taxon>
        <taxon>Fungi</taxon>
        <taxon>Dikarya</taxon>
        <taxon>Basidiomycota</taxon>
        <taxon>Ustilaginomycotina</taxon>
        <taxon>Exobasidiomycetes</taxon>
        <taxon>Microstromatales</taxon>
        <taxon>Microstromatales incertae sedis</taxon>
        <taxon>Pseudomicrostroma</taxon>
    </lineage>
</organism>
<dbReference type="GO" id="GO:0005794">
    <property type="term" value="C:Golgi apparatus"/>
    <property type="evidence" value="ECO:0007669"/>
    <property type="project" value="TreeGrafter"/>
</dbReference>
<evidence type="ECO:0000259" key="2">
    <source>
        <dbReference type="PROSITE" id="PS50086"/>
    </source>
</evidence>
<dbReference type="FunFam" id="1.10.472.80:FF:000001">
    <property type="entry name" value="TBC1 domain family member 22B"/>
    <property type="match status" value="1"/>
</dbReference>
<feature type="compositionally biased region" description="Low complexity" evidence="1">
    <location>
        <begin position="328"/>
        <end position="343"/>
    </location>
</feature>
<feature type="region of interest" description="Disordered" evidence="1">
    <location>
        <begin position="1"/>
        <end position="27"/>
    </location>
</feature>
<feature type="compositionally biased region" description="Polar residues" evidence="1">
    <location>
        <begin position="141"/>
        <end position="152"/>
    </location>
</feature>
<feature type="compositionally biased region" description="Polar residues" evidence="1">
    <location>
        <begin position="185"/>
        <end position="211"/>
    </location>
</feature>